<evidence type="ECO:0000313" key="8">
    <source>
        <dbReference type="EMBL" id="VVD34092.1"/>
    </source>
</evidence>
<accession>A0A5Q4ZVP3</accession>
<dbReference type="InterPro" id="IPR032808">
    <property type="entry name" value="DoxX"/>
</dbReference>
<dbReference type="EMBL" id="LR699554">
    <property type="protein sequence ID" value="VVD34092.1"/>
    <property type="molecule type" value="Genomic_DNA"/>
</dbReference>
<feature type="transmembrane region" description="Helical" evidence="7">
    <location>
        <begin position="99"/>
        <end position="121"/>
    </location>
</feature>
<dbReference type="Pfam" id="PF07681">
    <property type="entry name" value="DoxX"/>
    <property type="match status" value="1"/>
</dbReference>
<name>A0A5Q4ZVP3_9BURK</name>
<reference evidence="8 9" key="1">
    <citation type="submission" date="2019-08" db="EMBL/GenBank/DDBJ databases">
        <authorList>
            <person name="Herpell B J."/>
        </authorList>
    </citation>
    <scope>NUCLEOTIDE SEQUENCE [LARGE SCALE GENOMIC DNA]</scope>
    <source>
        <strain evidence="9">Msb3</strain>
    </source>
</reference>
<keyword evidence="5 7" id="KW-1133">Transmembrane helix</keyword>
<comment type="subcellular location">
    <subcellularLocation>
        <location evidence="1">Cell membrane</location>
        <topology evidence="1">Multi-pass membrane protein</topology>
    </subcellularLocation>
</comment>
<keyword evidence="6 7" id="KW-0472">Membrane</keyword>
<evidence type="ECO:0000313" key="9">
    <source>
        <dbReference type="Proteomes" id="UP000325811"/>
    </source>
</evidence>
<organism evidence="8 9">
    <name type="scientific">Paraburkholderia dioscoreae</name>
    <dbReference type="NCBI Taxonomy" id="2604047"/>
    <lineage>
        <taxon>Bacteria</taxon>
        <taxon>Pseudomonadati</taxon>
        <taxon>Pseudomonadota</taxon>
        <taxon>Betaproteobacteria</taxon>
        <taxon>Burkholderiales</taxon>
        <taxon>Burkholderiaceae</taxon>
        <taxon>Paraburkholderia</taxon>
    </lineage>
</organism>
<dbReference type="InterPro" id="IPR051907">
    <property type="entry name" value="DoxX-like_oxidoreductase"/>
</dbReference>
<dbReference type="KEGG" id="pdio:PDMSB3_2808.1"/>
<evidence type="ECO:0000256" key="2">
    <source>
        <dbReference type="ARBA" id="ARBA00006679"/>
    </source>
</evidence>
<evidence type="ECO:0000256" key="5">
    <source>
        <dbReference type="ARBA" id="ARBA00022989"/>
    </source>
</evidence>
<keyword evidence="9" id="KW-1185">Reference proteome</keyword>
<protein>
    <submittedName>
        <fullName evidence="8">Membrane protein</fullName>
    </submittedName>
</protein>
<dbReference type="PANTHER" id="PTHR33452:SF1">
    <property type="entry name" value="INNER MEMBRANE PROTEIN YPHA-RELATED"/>
    <property type="match status" value="1"/>
</dbReference>
<dbReference type="AlphaFoldDB" id="A0A5Q4ZVP3"/>
<proteinExistence type="inferred from homology"/>
<feature type="transmembrane region" description="Helical" evidence="7">
    <location>
        <begin position="133"/>
        <end position="153"/>
    </location>
</feature>
<keyword evidence="3" id="KW-1003">Cell membrane</keyword>
<sequence>MNQPGTRTKGRFELLIRTALEQIQAIAQVIAPPMLRIALALPFFRSGLTRWDGLLSISPATLFLFENQFKVHIFGAAYNFPAPDTVAFIVAVAEITLPILLVLGFATRFAALALLVMTAVIQSVFPDGWANFHLYWASLAVGIMALGPGALSLDRLIAHWLYPRI</sequence>
<evidence type="ECO:0000256" key="4">
    <source>
        <dbReference type="ARBA" id="ARBA00022692"/>
    </source>
</evidence>
<evidence type="ECO:0000256" key="1">
    <source>
        <dbReference type="ARBA" id="ARBA00004651"/>
    </source>
</evidence>
<evidence type="ECO:0000256" key="3">
    <source>
        <dbReference type="ARBA" id="ARBA00022475"/>
    </source>
</evidence>
<dbReference type="Proteomes" id="UP000325811">
    <property type="component" value="Chromosome II"/>
</dbReference>
<dbReference type="PANTHER" id="PTHR33452">
    <property type="entry name" value="OXIDOREDUCTASE CATD-RELATED"/>
    <property type="match status" value="1"/>
</dbReference>
<evidence type="ECO:0000256" key="7">
    <source>
        <dbReference type="SAM" id="Phobius"/>
    </source>
</evidence>
<evidence type="ECO:0000256" key="6">
    <source>
        <dbReference type="ARBA" id="ARBA00023136"/>
    </source>
</evidence>
<keyword evidence="4 7" id="KW-0812">Transmembrane</keyword>
<dbReference type="RefSeq" id="WP_007178135.1">
    <property type="nucleotide sequence ID" value="NZ_LR699554.1"/>
</dbReference>
<gene>
    <name evidence="8" type="ORF">PDMSB3_2808</name>
</gene>
<comment type="similarity">
    <text evidence="2">Belongs to the DoxX family.</text>
</comment>
<dbReference type="GO" id="GO:0005886">
    <property type="term" value="C:plasma membrane"/>
    <property type="evidence" value="ECO:0007669"/>
    <property type="project" value="UniProtKB-SubCell"/>
</dbReference>